<evidence type="ECO:0000313" key="2">
    <source>
        <dbReference type="EMBL" id="OTF71353.1"/>
    </source>
</evidence>
<evidence type="ECO:0000256" key="1">
    <source>
        <dbReference type="SAM" id="MobiDB-lite"/>
    </source>
</evidence>
<dbReference type="AlphaFoldDB" id="A0A1Y3AUM2"/>
<feature type="region of interest" description="Disordered" evidence="1">
    <location>
        <begin position="1"/>
        <end position="153"/>
    </location>
</feature>
<reference evidence="2 3" key="1">
    <citation type="submission" date="2017-03" db="EMBL/GenBank/DDBJ databases">
        <title>Genome Survey of Euroglyphus maynei.</title>
        <authorList>
            <person name="Arlian L.G."/>
            <person name="Morgan M.S."/>
            <person name="Rider S.D."/>
        </authorList>
    </citation>
    <scope>NUCLEOTIDE SEQUENCE [LARGE SCALE GENOMIC DNA]</scope>
    <source>
        <strain evidence="2">Arlian Lab</strain>
        <tissue evidence="2">Whole body</tissue>
    </source>
</reference>
<name>A0A1Y3AUM2_EURMA</name>
<sequence length="227" mass="25765">MDTSDMVRRLKIDKKSTTSETDGLEKARHGKWNLMGSSSMSPKHQNGFIGSTSTENVDDEEPTLVKIKRLESTKYRKPPPLLQSKNVNNLLPVLPPRSSKSKVKNPSLNNINEEDGEIPSPTLPPPALPKQNDHDSEPPKRPSRSKQTKRTAVQLSTKSALSSLENILNVINNVDNNLDNFIEIVEEFRISLKDCRFYRVIRQPTNYEAHLLVSFYSFVKSFISFMQ</sequence>
<feature type="compositionally biased region" description="Basic and acidic residues" evidence="1">
    <location>
        <begin position="1"/>
        <end position="27"/>
    </location>
</feature>
<feature type="compositionally biased region" description="Polar residues" evidence="1">
    <location>
        <begin position="35"/>
        <end position="55"/>
    </location>
</feature>
<dbReference type="OrthoDB" id="6516966at2759"/>
<accession>A0A1Y3AUM2</accession>
<gene>
    <name evidence="2" type="ORF">BLA29_008610</name>
</gene>
<feature type="compositionally biased region" description="Basic and acidic residues" evidence="1">
    <location>
        <begin position="131"/>
        <end position="140"/>
    </location>
</feature>
<dbReference type="Proteomes" id="UP000194236">
    <property type="component" value="Unassembled WGS sequence"/>
</dbReference>
<protein>
    <submittedName>
        <fullName evidence="2">Uncharacterized protein</fullName>
    </submittedName>
</protein>
<proteinExistence type="predicted"/>
<dbReference type="EMBL" id="MUJZ01061503">
    <property type="protein sequence ID" value="OTF71353.1"/>
    <property type="molecule type" value="Genomic_DNA"/>
</dbReference>
<keyword evidence="3" id="KW-1185">Reference proteome</keyword>
<evidence type="ECO:0000313" key="3">
    <source>
        <dbReference type="Proteomes" id="UP000194236"/>
    </source>
</evidence>
<organism evidence="2 3">
    <name type="scientific">Euroglyphus maynei</name>
    <name type="common">Mayne's house dust mite</name>
    <dbReference type="NCBI Taxonomy" id="6958"/>
    <lineage>
        <taxon>Eukaryota</taxon>
        <taxon>Metazoa</taxon>
        <taxon>Ecdysozoa</taxon>
        <taxon>Arthropoda</taxon>
        <taxon>Chelicerata</taxon>
        <taxon>Arachnida</taxon>
        <taxon>Acari</taxon>
        <taxon>Acariformes</taxon>
        <taxon>Sarcoptiformes</taxon>
        <taxon>Astigmata</taxon>
        <taxon>Psoroptidia</taxon>
        <taxon>Analgoidea</taxon>
        <taxon>Pyroglyphidae</taxon>
        <taxon>Pyroglyphinae</taxon>
        <taxon>Euroglyphus</taxon>
    </lineage>
</organism>
<comment type="caution">
    <text evidence="2">The sequence shown here is derived from an EMBL/GenBank/DDBJ whole genome shotgun (WGS) entry which is preliminary data.</text>
</comment>